<evidence type="ECO:0000313" key="3">
    <source>
        <dbReference type="Proteomes" id="UP000199199"/>
    </source>
</evidence>
<proteinExistence type="predicted"/>
<gene>
    <name evidence="2" type="ORF">SAMN04488556_1813</name>
</gene>
<protein>
    <submittedName>
        <fullName evidence="2">Uncharacterized protein</fullName>
    </submittedName>
</protein>
<dbReference type="EMBL" id="FOZS01000002">
    <property type="protein sequence ID" value="SFS64423.1"/>
    <property type="molecule type" value="Genomic_DNA"/>
</dbReference>
<sequence length="86" mass="9725">MTDRSLPDIESDLERAADLETGAAVELLERARRDLAELADDPGVDQDHRRTLENRLEQRMRELRNRDAYDGGDFGAAMDPDEDNAP</sequence>
<accession>A0A1I6RI44</accession>
<feature type="region of interest" description="Disordered" evidence="1">
    <location>
        <begin position="62"/>
        <end position="86"/>
    </location>
</feature>
<dbReference type="AlphaFoldDB" id="A0A1I6RI44"/>
<evidence type="ECO:0000313" key="2">
    <source>
        <dbReference type="EMBL" id="SFS64423.1"/>
    </source>
</evidence>
<reference evidence="3" key="1">
    <citation type="submission" date="2016-10" db="EMBL/GenBank/DDBJ databases">
        <authorList>
            <person name="Varghese N."/>
            <person name="Submissions S."/>
        </authorList>
    </citation>
    <scope>NUCLEOTIDE SEQUENCE [LARGE SCALE GENOMIC DNA]</scope>
    <source>
        <strain evidence="3">DSM 22427</strain>
    </source>
</reference>
<keyword evidence="3" id="KW-1185">Reference proteome</keyword>
<dbReference type="RefSeq" id="WP_092903854.1">
    <property type="nucleotide sequence ID" value="NZ_FOZS01000002.1"/>
</dbReference>
<dbReference type="Proteomes" id="UP000199199">
    <property type="component" value="Unassembled WGS sequence"/>
</dbReference>
<evidence type="ECO:0000256" key="1">
    <source>
        <dbReference type="SAM" id="MobiDB-lite"/>
    </source>
</evidence>
<organism evidence="2 3">
    <name type="scientific">Halostagnicola kamekurae</name>
    <dbReference type="NCBI Taxonomy" id="619731"/>
    <lineage>
        <taxon>Archaea</taxon>
        <taxon>Methanobacteriati</taxon>
        <taxon>Methanobacteriota</taxon>
        <taxon>Stenosarchaea group</taxon>
        <taxon>Halobacteria</taxon>
        <taxon>Halobacteriales</taxon>
        <taxon>Natrialbaceae</taxon>
        <taxon>Halostagnicola</taxon>
    </lineage>
</organism>
<dbReference type="OrthoDB" id="167563at2157"/>
<name>A0A1I6RI44_9EURY</name>